<feature type="domain" description="HAT C-terminal dimerisation" evidence="2">
    <location>
        <begin position="70"/>
        <end position="132"/>
    </location>
</feature>
<dbReference type="Pfam" id="PF05699">
    <property type="entry name" value="Dimer_Tnp_hAT"/>
    <property type="match status" value="1"/>
</dbReference>
<evidence type="ECO:0000256" key="1">
    <source>
        <dbReference type="SAM" id="MobiDB-lite"/>
    </source>
</evidence>
<accession>A0A8H3LSU7</accession>
<reference evidence="3" key="1">
    <citation type="submission" date="2019-10" db="EMBL/GenBank/DDBJ databases">
        <title>Conservation and host-specific expression of non-tandemly repeated heterogenous ribosome RNA gene in arbuscular mycorrhizal fungi.</title>
        <authorList>
            <person name="Maeda T."/>
            <person name="Kobayashi Y."/>
            <person name="Nakagawa T."/>
            <person name="Ezawa T."/>
            <person name="Yamaguchi K."/>
            <person name="Bino T."/>
            <person name="Nishimoto Y."/>
            <person name="Shigenobu S."/>
            <person name="Kawaguchi M."/>
        </authorList>
    </citation>
    <scope>NUCLEOTIDE SEQUENCE</scope>
    <source>
        <strain evidence="3">HR1</strain>
    </source>
</reference>
<dbReference type="GO" id="GO:0046983">
    <property type="term" value="F:protein dimerization activity"/>
    <property type="evidence" value="ECO:0007669"/>
    <property type="project" value="InterPro"/>
</dbReference>
<organism evidence="3 4">
    <name type="scientific">Rhizophagus clarus</name>
    <dbReference type="NCBI Taxonomy" id="94130"/>
    <lineage>
        <taxon>Eukaryota</taxon>
        <taxon>Fungi</taxon>
        <taxon>Fungi incertae sedis</taxon>
        <taxon>Mucoromycota</taxon>
        <taxon>Glomeromycotina</taxon>
        <taxon>Glomeromycetes</taxon>
        <taxon>Glomerales</taxon>
        <taxon>Glomeraceae</taxon>
        <taxon>Rhizophagus</taxon>
    </lineage>
</organism>
<sequence length="264" mass="30229">MEANKRMYKSFRGKGLKDEAFHKAALAAIEMWQSLGHTRKESEELIAQLRRFELKLAPFDLPYISGLESPNVWWKLIKIQPRHLPELACQIFSINPTQAICERNFSTLNWILGDRRTNLTLKKLEAIAKIRSYYMNNIQKELSYMSKDLTESELRESTNIASVNSIISLEENDDTVNFDGDNNLNQISPSENFSNTELAISNIVDLTAVDDSHDTNGEMGSDITPIQEQPLDPADLDYDPNDVLNGFIERERDTERNLTDSRKT</sequence>
<evidence type="ECO:0000313" key="4">
    <source>
        <dbReference type="Proteomes" id="UP000615446"/>
    </source>
</evidence>
<dbReference type="EMBL" id="BLAL01000208">
    <property type="protein sequence ID" value="GES91841.1"/>
    <property type="molecule type" value="Genomic_DNA"/>
</dbReference>
<dbReference type="InterPro" id="IPR012337">
    <property type="entry name" value="RNaseH-like_sf"/>
</dbReference>
<proteinExistence type="predicted"/>
<dbReference type="AlphaFoldDB" id="A0A8H3LSU7"/>
<dbReference type="OrthoDB" id="2432128at2759"/>
<dbReference type="Proteomes" id="UP000615446">
    <property type="component" value="Unassembled WGS sequence"/>
</dbReference>
<feature type="region of interest" description="Disordered" evidence="1">
    <location>
        <begin position="213"/>
        <end position="241"/>
    </location>
</feature>
<protein>
    <submittedName>
        <fullName evidence="3">Ribonuclease H-like domain-containing protein</fullName>
    </submittedName>
</protein>
<comment type="caution">
    <text evidence="3">The sequence shown here is derived from an EMBL/GenBank/DDBJ whole genome shotgun (WGS) entry which is preliminary data.</text>
</comment>
<dbReference type="SUPFAM" id="SSF53098">
    <property type="entry name" value="Ribonuclease H-like"/>
    <property type="match status" value="1"/>
</dbReference>
<name>A0A8H3LSU7_9GLOM</name>
<evidence type="ECO:0000313" key="3">
    <source>
        <dbReference type="EMBL" id="GES91841.1"/>
    </source>
</evidence>
<gene>
    <name evidence="3" type="ORF">RCL2_001864100</name>
</gene>
<evidence type="ECO:0000259" key="2">
    <source>
        <dbReference type="Pfam" id="PF05699"/>
    </source>
</evidence>
<dbReference type="InterPro" id="IPR008906">
    <property type="entry name" value="HATC_C_dom"/>
</dbReference>